<protein>
    <recommendedName>
        <fullName evidence="4">Lipoprotein</fullName>
    </recommendedName>
</protein>
<organism evidence="2 3">
    <name type="scientific">Salisediminibacterium halotolerans</name>
    <dbReference type="NCBI Taxonomy" id="517425"/>
    <lineage>
        <taxon>Bacteria</taxon>
        <taxon>Bacillati</taxon>
        <taxon>Bacillota</taxon>
        <taxon>Bacilli</taxon>
        <taxon>Bacillales</taxon>
        <taxon>Bacillaceae</taxon>
        <taxon>Salisediminibacterium</taxon>
    </lineage>
</organism>
<evidence type="ECO:0000313" key="3">
    <source>
        <dbReference type="Proteomes" id="UP000199318"/>
    </source>
</evidence>
<dbReference type="PROSITE" id="PS51257">
    <property type="entry name" value="PROKAR_LIPOPROTEIN"/>
    <property type="match status" value="1"/>
</dbReference>
<comment type="caution">
    <text evidence="2">The sequence shown here is derived from an EMBL/GenBank/DDBJ whole genome shotgun (WGS) entry which is preliminary data.</text>
</comment>
<sequence length="170" mass="19095">MLKYITFLLALFLLCGCTNSSYDGENLHIGVIGSLPDIHNPNVQFSITDASALEDENKDDRYDAFFITCEHFQHLSSPSWANVYDQIETPVFFINANQPLTVFHEEEFLYNNEDFPVNAHTTGFVNTDSEQQITWAFGEPVSSENVDDTPPDIFDDIFAAISEGDDHSSG</sequence>
<dbReference type="OrthoDB" id="2454533at2"/>
<evidence type="ECO:0000313" key="2">
    <source>
        <dbReference type="EMBL" id="SES26740.1"/>
    </source>
</evidence>
<feature type="chain" id="PRO_5039383275" description="Lipoprotein" evidence="1">
    <location>
        <begin position="24"/>
        <end position="170"/>
    </location>
</feature>
<dbReference type="RefSeq" id="WP_093074205.1">
    <property type="nucleotide sequence ID" value="NZ_FOGV01000025.1"/>
</dbReference>
<evidence type="ECO:0000256" key="1">
    <source>
        <dbReference type="SAM" id="SignalP"/>
    </source>
</evidence>
<evidence type="ECO:0008006" key="4">
    <source>
        <dbReference type="Google" id="ProtNLM"/>
    </source>
</evidence>
<dbReference type="AlphaFoldDB" id="A0A1H9VY94"/>
<dbReference type="STRING" id="1464123.SAMN05444126_12528"/>
<feature type="signal peptide" evidence="1">
    <location>
        <begin position="1"/>
        <end position="23"/>
    </location>
</feature>
<keyword evidence="3" id="KW-1185">Reference proteome</keyword>
<accession>A0A1H9VY94</accession>
<reference evidence="3" key="1">
    <citation type="submission" date="2016-10" db="EMBL/GenBank/DDBJ databases">
        <authorList>
            <person name="de Groot N.N."/>
        </authorList>
    </citation>
    <scope>NUCLEOTIDE SEQUENCE [LARGE SCALE GENOMIC DNA]</scope>
    <source>
        <strain evidence="3">10nlg</strain>
    </source>
</reference>
<dbReference type="EMBL" id="FOGV01000025">
    <property type="protein sequence ID" value="SES26740.1"/>
    <property type="molecule type" value="Genomic_DNA"/>
</dbReference>
<keyword evidence="1" id="KW-0732">Signal</keyword>
<gene>
    <name evidence="2" type="ORF">SAMN05444126_12528</name>
</gene>
<dbReference type="Proteomes" id="UP000199318">
    <property type="component" value="Unassembled WGS sequence"/>
</dbReference>
<proteinExistence type="predicted"/>
<name>A0A1H9VY94_9BACI</name>